<dbReference type="EMBL" id="CP031165">
    <property type="protein sequence ID" value="AXV07154.1"/>
    <property type="molecule type" value="Genomic_DNA"/>
</dbReference>
<evidence type="ECO:0000313" key="2">
    <source>
        <dbReference type="EMBL" id="AXV07154.1"/>
    </source>
</evidence>
<protein>
    <submittedName>
        <fullName evidence="2">Uncharacterized protein</fullName>
    </submittedName>
</protein>
<organism evidence="2 3">
    <name type="scientific">Euzebya pacifica</name>
    <dbReference type="NCBI Taxonomy" id="1608957"/>
    <lineage>
        <taxon>Bacteria</taxon>
        <taxon>Bacillati</taxon>
        <taxon>Actinomycetota</taxon>
        <taxon>Nitriliruptoria</taxon>
        <taxon>Euzebyales</taxon>
    </lineage>
</organism>
<feature type="transmembrane region" description="Helical" evidence="1">
    <location>
        <begin position="12"/>
        <end position="30"/>
    </location>
</feature>
<dbReference type="RefSeq" id="WP_114591695.1">
    <property type="nucleotide sequence ID" value="NZ_CP031165.1"/>
</dbReference>
<keyword evidence="1" id="KW-0472">Membrane</keyword>
<proteinExistence type="predicted"/>
<keyword evidence="3" id="KW-1185">Reference proteome</keyword>
<dbReference type="KEGG" id="euz:DVS28_a2473"/>
<dbReference type="AlphaFoldDB" id="A0A346XY57"/>
<sequence>MTFSVAWDVVEGVVGVLFVVLAAYSSYDAISRLIQGAAPESSILGMGMAAAAIMVMPPLTLAELEKLILRIR</sequence>
<keyword evidence="1" id="KW-1133">Transmembrane helix</keyword>
<evidence type="ECO:0000256" key="1">
    <source>
        <dbReference type="SAM" id="Phobius"/>
    </source>
</evidence>
<feature type="transmembrane region" description="Helical" evidence="1">
    <location>
        <begin position="42"/>
        <end position="62"/>
    </location>
</feature>
<dbReference type="Proteomes" id="UP000264006">
    <property type="component" value="Chromosome"/>
</dbReference>
<reference evidence="2 3" key="1">
    <citation type="submission" date="2018-09" db="EMBL/GenBank/DDBJ databases">
        <title>Complete genome sequence of Euzebya sp. DY32-46 isolated from seawater of Pacific Ocean.</title>
        <authorList>
            <person name="Xu L."/>
            <person name="Wu Y.-H."/>
            <person name="Xu X.-W."/>
        </authorList>
    </citation>
    <scope>NUCLEOTIDE SEQUENCE [LARGE SCALE GENOMIC DNA]</scope>
    <source>
        <strain evidence="2 3">DY32-46</strain>
    </source>
</reference>
<accession>A0A346XY57</accession>
<evidence type="ECO:0000313" key="3">
    <source>
        <dbReference type="Proteomes" id="UP000264006"/>
    </source>
</evidence>
<keyword evidence="1" id="KW-0812">Transmembrane</keyword>
<gene>
    <name evidence="2" type="ORF">DVS28_a2473</name>
</gene>
<name>A0A346XY57_9ACTN</name>